<accession>A0ABU9IQZ9</accession>
<protein>
    <submittedName>
        <fullName evidence="2">Antibiotic biosynthesis monooxygenase</fullName>
    </submittedName>
</protein>
<comment type="caution">
    <text evidence="2">The sequence shown here is derived from an EMBL/GenBank/DDBJ whole genome shotgun (WGS) entry which is preliminary data.</text>
</comment>
<keyword evidence="3" id="KW-1185">Reference proteome</keyword>
<name>A0ABU9IQZ9_9FLAO</name>
<reference evidence="2 3" key="1">
    <citation type="submission" date="2024-04" db="EMBL/GenBank/DDBJ databases">
        <title>Flavobacterium sp. DGU38 16S ribosomal RNA gene Genome sequencing and assembly.</title>
        <authorList>
            <person name="Park S."/>
        </authorList>
    </citation>
    <scope>NUCLEOTIDE SEQUENCE [LARGE SCALE GENOMIC DNA]</scope>
    <source>
        <strain evidence="2 3">DGU38</strain>
    </source>
</reference>
<dbReference type="Gene3D" id="3.30.70.100">
    <property type="match status" value="1"/>
</dbReference>
<dbReference type="EMBL" id="JBBYHS010000009">
    <property type="protein sequence ID" value="MEL1254107.1"/>
    <property type="molecule type" value="Genomic_DNA"/>
</dbReference>
<organism evidence="2 3">
    <name type="scientific">Flavobacterium calami</name>
    <dbReference type="NCBI Taxonomy" id="3139144"/>
    <lineage>
        <taxon>Bacteria</taxon>
        <taxon>Pseudomonadati</taxon>
        <taxon>Bacteroidota</taxon>
        <taxon>Flavobacteriia</taxon>
        <taxon>Flavobacteriales</taxon>
        <taxon>Flavobacteriaceae</taxon>
        <taxon>Flavobacterium</taxon>
    </lineage>
</organism>
<proteinExistence type="predicted"/>
<dbReference type="InterPro" id="IPR007138">
    <property type="entry name" value="ABM_dom"/>
</dbReference>
<evidence type="ECO:0000259" key="1">
    <source>
        <dbReference type="Pfam" id="PF03992"/>
    </source>
</evidence>
<gene>
    <name evidence="2" type="ORF">AAEO57_09995</name>
</gene>
<evidence type="ECO:0000313" key="3">
    <source>
        <dbReference type="Proteomes" id="UP001485226"/>
    </source>
</evidence>
<sequence>MKTVEIVYVSMTCLEQDIQKFSGFLLEIARDVRLIEGCIKFDYLNSPESPNRFVAYLEFDSKESHQRYKSSEAVGKINRWLFPLLSHPPDFRHYSAELVQSS</sequence>
<evidence type="ECO:0000313" key="2">
    <source>
        <dbReference type="EMBL" id="MEL1254107.1"/>
    </source>
</evidence>
<feature type="domain" description="ABM" evidence="1">
    <location>
        <begin position="24"/>
        <end position="79"/>
    </location>
</feature>
<dbReference type="Proteomes" id="UP001485226">
    <property type="component" value="Unassembled WGS sequence"/>
</dbReference>
<keyword evidence="2" id="KW-0560">Oxidoreductase</keyword>
<dbReference type="RefSeq" id="WP_341692123.1">
    <property type="nucleotide sequence ID" value="NZ_JBBYHS010000009.1"/>
</dbReference>
<dbReference type="Pfam" id="PF03992">
    <property type="entry name" value="ABM"/>
    <property type="match status" value="1"/>
</dbReference>
<dbReference type="InterPro" id="IPR011008">
    <property type="entry name" value="Dimeric_a/b-barrel"/>
</dbReference>
<keyword evidence="2" id="KW-0503">Monooxygenase</keyword>
<dbReference type="GO" id="GO:0004497">
    <property type="term" value="F:monooxygenase activity"/>
    <property type="evidence" value="ECO:0007669"/>
    <property type="project" value="UniProtKB-KW"/>
</dbReference>
<dbReference type="SUPFAM" id="SSF54909">
    <property type="entry name" value="Dimeric alpha+beta barrel"/>
    <property type="match status" value="1"/>
</dbReference>